<accession>A0AAD7ESF1</accession>
<sequence>LQARIYLATKATPSSVKIHTRSLTTNPQLDRSPSVESILEYSQLQPYVHDVLITVRHGSTRSHCRAFLKRHKHLPTNTTLGIQGDLVIMRVASKNRQSVVNMRLSDSKLADFVVKK</sequence>
<dbReference type="Proteomes" id="UP001218218">
    <property type="component" value="Unassembled WGS sequence"/>
</dbReference>
<name>A0AAD7ESF1_9AGAR</name>
<evidence type="ECO:0000313" key="2">
    <source>
        <dbReference type="Proteomes" id="UP001218218"/>
    </source>
</evidence>
<gene>
    <name evidence="1" type="ORF">DFH08DRAFT_698633</name>
</gene>
<comment type="caution">
    <text evidence="1">The sequence shown here is derived from an EMBL/GenBank/DDBJ whole genome shotgun (WGS) entry which is preliminary data.</text>
</comment>
<feature type="non-terminal residue" evidence="1">
    <location>
        <position position="1"/>
    </location>
</feature>
<keyword evidence="2" id="KW-1185">Reference proteome</keyword>
<dbReference type="AlphaFoldDB" id="A0AAD7ESF1"/>
<organism evidence="1 2">
    <name type="scientific">Mycena albidolilacea</name>
    <dbReference type="NCBI Taxonomy" id="1033008"/>
    <lineage>
        <taxon>Eukaryota</taxon>
        <taxon>Fungi</taxon>
        <taxon>Dikarya</taxon>
        <taxon>Basidiomycota</taxon>
        <taxon>Agaricomycotina</taxon>
        <taxon>Agaricomycetes</taxon>
        <taxon>Agaricomycetidae</taxon>
        <taxon>Agaricales</taxon>
        <taxon>Marasmiineae</taxon>
        <taxon>Mycenaceae</taxon>
        <taxon>Mycena</taxon>
    </lineage>
</organism>
<dbReference type="EMBL" id="JARIHO010000017">
    <property type="protein sequence ID" value="KAJ7348491.1"/>
    <property type="molecule type" value="Genomic_DNA"/>
</dbReference>
<proteinExistence type="predicted"/>
<protein>
    <submittedName>
        <fullName evidence="1">Uncharacterized protein</fullName>
    </submittedName>
</protein>
<evidence type="ECO:0000313" key="1">
    <source>
        <dbReference type="EMBL" id="KAJ7348491.1"/>
    </source>
</evidence>
<reference evidence="1" key="1">
    <citation type="submission" date="2023-03" db="EMBL/GenBank/DDBJ databases">
        <title>Massive genome expansion in bonnet fungi (Mycena s.s.) driven by repeated elements and novel gene families across ecological guilds.</title>
        <authorList>
            <consortium name="Lawrence Berkeley National Laboratory"/>
            <person name="Harder C.B."/>
            <person name="Miyauchi S."/>
            <person name="Viragh M."/>
            <person name="Kuo A."/>
            <person name="Thoen E."/>
            <person name="Andreopoulos B."/>
            <person name="Lu D."/>
            <person name="Skrede I."/>
            <person name="Drula E."/>
            <person name="Henrissat B."/>
            <person name="Morin E."/>
            <person name="Kohler A."/>
            <person name="Barry K."/>
            <person name="LaButti K."/>
            <person name="Morin E."/>
            <person name="Salamov A."/>
            <person name="Lipzen A."/>
            <person name="Mereny Z."/>
            <person name="Hegedus B."/>
            <person name="Baldrian P."/>
            <person name="Stursova M."/>
            <person name="Weitz H."/>
            <person name="Taylor A."/>
            <person name="Grigoriev I.V."/>
            <person name="Nagy L.G."/>
            <person name="Martin F."/>
            <person name="Kauserud H."/>
        </authorList>
    </citation>
    <scope>NUCLEOTIDE SEQUENCE</scope>
    <source>
        <strain evidence="1">CBHHK002</strain>
    </source>
</reference>